<dbReference type="EMBL" id="JAODUP010000220">
    <property type="protein sequence ID" value="KAK2156168.1"/>
    <property type="molecule type" value="Genomic_DNA"/>
</dbReference>
<organism evidence="2 3">
    <name type="scientific">Paralvinella palmiformis</name>
    <dbReference type="NCBI Taxonomy" id="53620"/>
    <lineage>
        <taxon>Eukaryota</taxon>
        <taxon>Metazoa</taxon>
        <taxon>Spiralia</taxon>
        <taxon>Lophotrochozoa</taxon>
        <taxon>Annelida</taxon>
        <taxon>Polychaeta</taxon>
        <taxon>Sedentaria</taxon>
        <taxon>Canalipalpata</taxon>
        <taxon>Terebellida</taxon>
        <taxon>Terebelliformia</taxon>
        <taxon>Alvinellidae</taxon>
        <taxon>Paralvinella</taxon>
    </lineage>
</organism>
<evidence type="ECO:0000256" key="1">
    <source>
        <dbReference type="SAM" id="MobiDB-lite"/>
    </source>
</evidence>
<gene>
    <name evidence="2" type="ORF">LSH36_220g05043</name>
</gene>
<comment type="caution">
    <text evidence="2">The sequence shown here is derived from an EMBL/GenBank/DDBJ whole genome shotgun (WGS) entry which is preliminary data.</text>
</comment>
<dbReference type="Proteomes" id="UP001208570">
    <property type="component" value="Unassembled WGS sequence"/>
</dbReference>
<reference evidence="2" key="1">
    <citation type="journal article" date="2023" name="Mol. Biol. Evol.">
        <title>Third-Generation Sequencing Reveals the Adaptive Role of the Epigenome in Three Deep-Sea Polychaetes.</title>
        <authorList>
            <person name="Perez M."/>
            <person name="Aroh O."/>
            <person name="Sun Y."/>
            <person name="Lan Y."/>
            <person name="Juniper S.K."/>
            <person name="Young C.R."/>
            <person name="Angers B."/>
            <person name="Qian P.Y."/>
        </authorList>
    </citation>
    <scope>NUCLEOTIDE SEQUENCE</scope>
    <source>
        <strain evidence="2">P08H-3</strain>
    </source>
</reference>
<dbReference type="AlphaFoldDB" id="A0AAD9JMX4"/>
<sequence length="398" mass="43278">MPFINVATAWKELSTSRVVANETQPLRESPPQIITEEASIISTNEVIQYESKPQREKEQNVSEAIRRARENFLNAVKSVSINSGQNNNNQTRTVGVDDGKLIQVSDPGSLHASRGKLESTKWQLMRRPTTSAVSDGTLLRSHRVGKASKRKSTTDLTEVLPTVLRRERSANCSSSWMVGDTTSSRQGGCNPEKLPSLRSVISGSISALRNRWSSAVPGSTGSPPPATGDMVTLRIQNGRVAIHQLPDEQMRHEFDGLLGLNEDYLSPADSPQNTEPGCQTIPACDVTNDCIIGEPVRGQRISHSQLPSSDEVHTSMRNIQTEYGCQLQLVDNPICEDGTCALSSGGNNEWPQYSLNDRSATDCLMPCSAASPQTATDYLEEAGAADVIFDALITLISE</sequence>
<keyword evidence="3" id="KW-1185">Reference proteome</keyword>
<accession>A0AAD9JMX4</accession>
<feature type="compositionally biased region" description="Polar residues" evidence="1">
    <location>
        <begin position="174"/>
        <end position="187"/>
    </location>
</feature>
<evidence type="ECO:0000313" key="2">
    <source>
        <dbReference type="EMBL" id="KAK2156168.1"/>
    </source>
</evidence>
<name>A0AAD9JMX4_9ANNE</name>
<proteinExistence type="predicted"/>
<protein>
    <submittedName>
        <fullName evidence="2">Uncharacterized protein</fullName>
    </submittedName>
</protein>
<feature type="region of interest" description="Disordered" evidence="1">
    <location>
        <begin position="174"/>
        <end position="195"/>
    </location>
</feature>
<evidence type="ECO:0000313" key="3">
    <source>
        <dbReference type="Proteomes" id="UP001208570"/>
    </source>
</evidence>